<name>A0A841TTC8_9BACL</name>
<protein>
    <submittedName>
        <fullName evidence="2">Type 1 glutamine amidotransferase</fullName>
    </submittedName>
</protein>
<proteinExistence type="predicted"/>
<organism evidence="2 3">
    <name type="scientific">Cohnella xylanilytica</name>
    <dbReference type="NCBI Taxonomy" id="557555"/>
    <lineage>
        <taxon>Bacteria</taxon>
        <taxon>Bacillati</taxon>
        <taxon>Bacillota</taxon>
        <taxon>Bacilli</taxon>
        <taxon>Bacillales</taxon>
        <taxon>Paenibacillaceae</taxon>
        <taxon>Cohnella</taxon>
    </lineage>
</organism>
<sequence length="230" mass="25574">MKLVLLKHFSFDDESAIAEWARRKGHSVAMIDPSVEGTLPDIDSFDLLVILGGPMSVYDESGNPWLVREKRFIRNAAIAGKSVLGICLGGQLLAEVLGGRVYRSSRKEIGFHPVRRTHERHPLLEGLPEEFHSYQWHGDAFELPPGAVPLATSEACANQAFAYGPYVLGVQFHLETTPACIGEMLTRWSDELTDAPYVQSADAIREQLGRTADSHAMLRGILDNFERSMR</sequence>
<gene>
    <name evidence="2" type="ORF">H7B90_09060</name>
</gene>
<keyword evidence="2" id="KW-0808">Transferase</keyword>
<feature type="domain" description="Glutamine amidotransferase" evidence="1">
    <location>
        <begin position="41"/>
        <end position="179"/>
    </location>
</feature>
<evidence type="ECO:0000259" key="1">
    <source>
        <dbReference type="Pfam" id="PF00117"/>
    </source>
</evidence>
<dbReference type="Gene3D" id="3.40.50.880">
    <property type="match status" value="1"/>
</dbReference>
<dbReference type="EMBL" id="JACJVR010000031">
    <property type="protein sequence ID" value="MBB6691546.1"/>
    <property type="molecule type" value="Genomic_DNA"/>
</dbReference>
<dbReference type="CDD" id="cd01741">
    <property type="entry name" value="GATase1_1"/>
    <property type="match status" value="1"/>
</dbReference>
<accession>A0A841TTC8</accession>
<keyword evidence="2" id="KW-0315">Glutamine amidotransferase</keyword>
<dbReference type="GO" id="GO:0005829">
    <property type="term" value="C:cytosol"/>
    <property type="evidence" value="ECO:0007669"/>
    <property type="project" value="TreeGrafter"/>
</dbReference>
<dbReference type="GO" id="GO:0016740">
    <property type="term" value="F:transferase activity"/>
    <property type="evidence" value="ECO:0007669"/>
    <property type="project" value="UniProtKB-KW"/>
</dbReference>
<reference evidence="2 3" key="1">
    <citation type="submission" date="2020-08" db="EMBL/GenBank/DDBJ databases">
        <title>Cohnella phylogeny.</title>
        <authorList>
            <person name="Dunlap C."/>
        </authorList>
    </citation>
    <scope>NUCLEOTIDE SEQUENCE [LARGE SCALE GENOMIC DNA]</scope>
    <source>
        <strain evidence="2 3">DSM 25239</strain>
    </source>
</reference>
<dbReference type="SUPFAM" id="SSF52317">
    <property type="entry name" value="Class I glutamine amidotransferase-like"/>
    <property type="match status" value="1"/>
</dbReference>
<dbReference type="Pfam" id="PF00117">
    <property type="entry name" value="GATase"/>
    <property type="match status" value="1"/>
</dbReference>
<keyword evidence="3" id="KW-1185">Reference proteome</keyword>
<dbReference type="Proteomes" id="UP000553776">
    <property type="component" value="Unassembled WGS sequence"/>
</dbReference>
<dbReference type="InterPro" id="IPR029062">
    <property type="entry name" value="Class_I_gatase-like"/>
</dbReference>
<comment type="caution">
    <text evidence="2">The sequence shown here is derived from an EMBL/GenBank/DDBJ whole genome shotgun (WGS) entry which is preliminary data.</text>
</comment>
<dbReference type="PANTHER" id="PTHR42695:SF5">
    <property type="entry name" value="GLUTAMINE AMIDOTRANSFERASE YLR126C-RELATED"/>
    <property type="match status" value="1"/>
</dbReference>
<dbReference type="FunFam" id="3.40.50.880:FF:000033">
    <property type="entry name" value="Glutamine amidotransferase class-I"/>
    <property type="match status" value="1"/>
</dbReference>
<dbReference type="InterPro" id="IPR017926">
    <property type="entry name" value="GATASE"/>
</dbReference>
<dbReference type="PANTHER" id="PTHR42695">
    <property type="entry name" value="GLUTAMINE AMIDOTRANSFERASE YLR126C-RELATED"/>
    <property type="match status" value="1"/>
</dbReference>
<evidence type="ECO:0000313" key="2">
    <source>
        <dbReference type="EMBL" id="MBB6691546.1"/>
    </source>
</evidence>
<dbReference type="InterPro" id="IPR044992">
    <property type="entry name" value="ChyE-like"/>
</dbReference>
<evidence type="ECO:0000313" key="3">
    <source>
        <dbReference type="Proteomes" id="UP000553776"/>
    </source>
</evidence>
<dbReference type="AlphaFoldDB" id="A0A841TTC8"/>
<dbReference type="PROSITE" id="PS51273">
    <property type="entry name" value="GATASE_TYPE_1"/>
    <property type="match status" value="1"/>
</dbReference>
<dbReference type="RefSeq" id="WP_185135537.1">
    <property type="nucleotide sequence ID" value="NZ_JACJVR010000031.1"/>
</dbReference>